<accession>A0ABR4PE50</accession>
<dbReference type="PRINTS" id="PR00134">
    <property type="entry name" value="GLHYDRLASE10"/>
</dbReference>
<evidence type="ECO:0000313" key="10">
    <source>
        <dbReference type="Proteomes" id="UP001629113"/>
    </source>
</evidence>
<reference evidence="9 10" key="1">
    <citation type="submission" date="2024-06" db="EMBL/GenBank/DDBJ databases">
        <title>Complete genome of Phlyctema vagabunda strain 19-DSS-EL-015.</title>
        <authorList>
            <person name="Fiorenzani C."/>
        </authorList>
    </citation>
    <scope>NUCLEOTIDE SEQUENCE [LARGE SCALE GENOMIC DNA]</scope>
    <source>
        <strain evidence="9 10">19-DSS-EL-015</strain>
    </source>
</reference>
<evidence type="ECO:0000313" key="9">
    <source>
        <dbReference type="EMBL" id="KAL3421559.1"/>
    </source>
</evidence>
<dbReference type="SMART" id="SM00633">
    <property type="entry name" value="Glyco_10"/>
    <property type="match status" value="1"/>
</dbReference>
<protein>
    <recommendedName>
        <fullName evidence="6">Beta-xylanase</fullName>
        <ecNumber evidence="6">3.2.1.8</ecNumber>
    </recommendedName>
</protein>
<comment type="similarity">
    <text evidence="1 6">Belongs to the glycosyl hydrolase 10 (cellulase F) family.</text>
</comment>
<evidence type="ECO:0000256" key="3">
    <source>
        <dbReference type="ARBA" id="ARBA00023277"/>
    </source>
</evidence>
<gene>
    <name evidence="9" type="ORF">PVAG01_08005</name>
</gene>
<feature type="chain" id="PRO_5047090624" description="Beta-xylanase" evidence="7">
    <location>
        <begin position="20"/>
        <end position="337"/>
    </location>
</feature>
<keyword evidence="5 6" id="KW-0624">Polysaccharide degradation</keyword>
<dbReference type="EMBL" id="JBFCZG010000006">
    <property type="protein sequence ID" value="KAL3421559.1"/>
    <property type="molecule type" value="Genomic_DNA"/>
</dbReference>
<dbReference type="GO" id="GO:0016787">
    <property type="term" value="F:hydrolase activity"/>
    <property type="evidence" value="ECO:0007669"/>
    <property type="project" value="UniProtKB-KW"/>
</dbReference>
<evidence type="ECO:0000256" key="2">
    <source>
        <dbReference type="ARBA" id="ARBA00022801"/>
    </source>
</evidence>
<evidence type="ECO:0000256" key="7">
    <source>
        <dbReference type="SAM" id="SignalP"/>
    </source>
</evidence>
<proteinExistence type="inferred from homology"/>
<evidence type="ECO:0000256" key="4">
    <source>
        <dbReference type="ARBA" id="ARBA00023295"/>
    </source>
</evidence>
<dbReference type="InterPro" id="IPR044846">
    <property type="entry name" value="GH10"/>
</dbReference>
<sequence>MHPTVIFSLLAPIISVVVGSPVSAGNPVSLEDRAAATLNSKFVARGKKYFGNIGDSGTLSNTQNANILKTQFGALTAENSFKWDATEPSKGQFTFTGADALANFATTNGKLIRGHTLVWHSQLPSWVSAITDKATLTSVIQNHVKTLVTRYKGKVYAWDVVNEIFAEDGSLRPSVFSNVLGEEFVSIAFKAARAADPNAKLYINEYNLDTASYAKLTTGMVAHVNKWIAAGVPIDGIGSQSHLSASGFGSASGAPAAIKALAASNVKEIALTELDIANASPSDYVTVVNGCLAVPKCVGITLWGVSDKDSWRKSTNPLLYDSNYQPKSAYTAVLNAL</sequence>
<dbReference type="InterPro" id="IPR017853">
    <property type="entry name" value="GH"/>
</dbReference>
<keyword evidence="10" id="KW-1185">Reference proteome</keyword>
<evidence type="ECO:0000256" key="1">
    <source>
        <dbReference type="ARBA" id="ARBA00007495"/>
    </source>
</evidence>
<dbReference type="Pfam" id="PF00331">
    <property type="entry name" value="Glyco_hydro_10"/>
    <property type="match status" value="1"/>
</dbReference>
<organism evidence="9 10">
    <name type="scientific">Phlyctema vagabunda</name>
    <dbReference type="NCBI Taxonomy" id="108571"/>
    <lineage>
        <taxon>Eukaryota</taxon>
        <taxon>Fungi</taxon>
        <taxon>Dikarya</taxon>
        <taxon>Ascomycota</taxon>
        <taxon>Pezizomycotina</taxon>
        <taxon>Leotiomycetes</taxon>
        <taxon>Helotiales</taxon>
        <taxon>Dermateaceae</taxon>
        <taxon>Phlyctema</taxon>
    </lineage>
</organism>
<comment type="caution">
    <text evidence="9">The sequence shown here is derived from an EMBL/GenBank/DDBJ whole genome shotgun (WGS) entry which is preliminary data.</text>
</comment>
<evidence type="ECO:0000256" key="6">
    <source>
        <dbReference type="RuleBase" id="RU361174"/>
    </source>
</evidence>
<keyword evidence="3 6" id="KW-0119">Carbohydrate metabolism</keyword>
<dbReference type="Gene3D" id="3.20.20.80">
    <property type="entry name" value="Glycosidases"/>
    <property type="match status" value="1"/>
</dbReference>
<name>A0ABR4PE50_9HELO</name>
<keyword evidence="2 6" id="KW-0378">Hydrolase</keyword>
<evidence type="ECO:0000256" key="5">
    <source>
        <dbReference type="ARBA" id="ARBA00023326"/>
    </source>
</evidence>
<dbReference type="PROSITE" id="PS51760">
    <property type="entry name" value="GH10_2"/>
    <property type="match status" value="1"/>
</dbReference>
<dbReference type="Proteomes" id="UP001629113">
    <property type="component" value="Unassembled WGS sequence"/>
</dbReference>
<dbReference type="SUPFAM" id="SSF51445">
    <property type="entry name" value="(Trans)glycosidases"/>
    <property type="match status" value="1"/>
</dbReference>
<dbReference type="InterPro" id="IPR001000">
    <property type="entry name" value="GH10_dom"/>
</dbReference>
<evidence type="ECO:0000259" key="8">
    <source>
        <dbReference type="PROSITE" id="PS51760"/>
    </source>
</evidence>
<feature type="signal peptide" evidence="7">
    <location>
        <begin position="1"/>
        <end position="19"/>
    </location>
</feature>
<feature type="domain" description="GH10" evidence="8">
    <location>
        <begin position="53"/>
        <end position="336"/>
    </location>
</feature>
<comment type="catalytic activity">
    <reaction evidence="6">
        <text>Endohydrolysis of (1-&gt;4)-beta-D-xylosidic linkages in xylans.</text>
        <dbReference type="EC" id="3.2.1.8"/>
    </reaction>
</comment>
<dbReference type="EC" id="3.2.1.8" evidence="6"/>
<keyword evidence="7" id="KW-0732">Signal</keyword>
<dbReference type="PANTHER" id="PTHR31490:SF76">
    <property type="entry name" value="ENDO-1,4-BETA-XYLANASE C"/>
    <property type="match status" value="1"/>
</dbReference>
<keyword evidence="4 6" id="KW-0326">Glycosidase</keyword>
<dbReference type="PANTHER" id="PTHR31490">
    <property type="entry name" value="GLYCOSYL HYDROLASE"/>
    <property type="match status" value="1"/>
</dbReference>